<proteinExistence type="predicted"/>
<evidence type="ECO:0000313" key="2">
    <source>
        <dbReference type="EMBL" id="PDV99297.1"/>
    </source>
</evidence>
<evidence type="ECO:0000256" key="1">
    <source>
        <dbReference type="SAM" id="SignalP"/>
    </source>
</evidence>
<evidence type="ECO:0000313" key="3">
    <source>
        <dbReference type="Proteomes" id="UP000220527"/>
    </source>
</evidence>
<feature type="chain" id="PRO_5012066024" description="IPT/TIG domain-containing protein" evidence="1">
    <location>
        <begin position="35"/>
        <end position="338"/>
    </location>
</feature>
<sequence>MQIQHYLNLKRTVAVCFAGTLALIFALWSWSSFAAASLTASPHNPQQNDTVTLVGNGFSPSETVSVWITYPDYTVYAVAEVQTNDNGSFSYPYVPDFLGATFSPTGRYTYTAFGQTSGREVYASIDVAIGQGAAASQQVSFSADISQGHQGSRFVFRGSGYGPGEEVALWLRYPDNRVTDLGRTTAGSEGIIEYVLAMGGAPVGNYALTAYGLRSDRTGIAEFELLPGDRTHARSEATLNVGPDASAQHSHAAFSASGFQAGEVVTIWVTMPDGSTRWIGDIVANNNGSLYATLYLNERDPVGPRVYTAFGNRSGARATANYQLVPGSGWHTGLVHEQ</sequence>
<keyword evidence="3" id="KW-1185">Reference proteome</keyword>
<reference evidence="3" key="1">
    <citation type="submission" date="2017-08" db="EMBL/GenBank/DDBJ databases">
        <authorList>
            <person name="Grouzdev D.S."/>
            <person name="Gaisin V.A."/>
            <person name="Rysina M.S."/>
            <person name="Gorlenko V.M."/>
        </authorList>
    </citation>
    <scope>NUCLEOTIDE SEQUENCE [LARGE SCALE GENOMIC DNA]</scope>
    <source>
        <strain evidence="3">Kir15-3F</strain>
    </source>
</reference>
<evidence type="ECO:0008006" key="4">
    <source>
        <dbReference type="Google" id="ProtNLM"/>
    </source>
</evidence>
<accession>A0A2A6RDK8</accession>
<keyword evidence="1" id="KW-0732">Signal</keyword>
<dbReference type="Proteomes" id="UP000220527">
    <property type="component" value="Unassembled WGS sequence"/>
</dbReference>
<name>A0A2A6RDK8_9CHLR</name>
<protein>
    <recommendedName>
        <fullName evidence="4">IPT/TIG domain-containing protein</fullName>
    </recommendedName>
</protein>
<feature type="signal peptide" evidence="1">
    <location>
        <begin position="1"/>
        <end position="34"/>
    </location>
</feature>
<gene>
    <name evidence="2" type="ORF">CJ255_21635</name>
</gene>
<dbReference type="AlphaFoldDB" id="A0A2A6RDK8"/>
<organism evidence="2 3">
    <name type="scientific">Candidatus Viridilinea mediisalina</name>
    <dbReference type="NCBI Taxonomy" id="2024553"/>
    <lineage>
        <taxon>Bacteria</taxon>
        <taxon>Bacillati</taxon>
        <taxon>Chloroflexota</taxon>
        <taxon>Chloroflexia</taxon>
        <taxon>Chloroflexales</taxon>
        <taxon>Chloroflexineae</taxon>
        <taxon>Oscillochloridaceae</taxon>
        <taxon>Candidatus Viridilinea</taxon>
    </lineage>
</organism>
<dbReference type="OrthoDB" id="141198at2"/>
<dbReference type="EMBL" id="NQWI01000235">
    <property type="protein sequence ID" value="PDV99297.1"/>
    <property type="molecule type" value="Genomic_DNA"/>
</dbReference>
<comment type="caution">
    <text evidence="2">The sequence shown here is derived from an EMBL/GenBank/DDBJ whole genome shotgun (WGS) entry which is preliminary data.</text>
</comment>
<dbReference type="RefSeq" id="WP_097646146.1">
    <property type="nucleotide sequence ID" value="NZ_NQWI01000235.1"/>
</dbReference>